<dbReference type="AlphaFoldDB" id="A0A0A0DBF7"/>
<protein>
    <submittedName>
        <fullName evidence="2">3-beta hydroxysteroid dehydrogenase</fullName>
    </submittedName>
</protein>
<reference evidence="2 3" key="1">
    <citation type="submission" date="2014-01" db="EMBL/GenBank/DDBJ databases">
        <title>Genome sequence determination for a cystic fibrosis isolate, Inquilinus limosus.</title>
        <authorList>
            <person name="Pino M."/>
            <person name="Di Conza J."/>
            <person name="Gutkind G."/>
        </authorList>
    </citation>
    <scope>NUCLEOTIDE SEQUENCE [LARGE SCALE GENOMIC DNA]</scope>
    <source>
        <strain evidence="2 3">MP06</strain>
    </source>
</reference>
<dbReference type="Gene3D" id="3.40.50.720">
    <property type="entry name" value="NAD(P)-binding Rossmann-like Domain"/>
    <property type="match status" value="1"/>
</dbReference>
<accession>A0A0A0DBF7</accession>
<dbReference type="EMBL" id="JANX01000034">
    <property type="protein sequence ID" value="KGM35335.1"/>
    <property type="molecule type" value="Genomic_DNA"/>
</dbReference>
<dbReference type="CDD" id="cd05244">
    <property type="entry name" value="BVR-B_like_SDR_a"/>
    <property type="match status" value="1"/>
</dbReference>
<dbReference type="InterPro" id="IPR036291">
    <property type="entry name" value="NAD(P)-bd_dom_sf"/>
</dbReference>
<dbReference type="Proteomes" id="UP000029995">
    <property type="component" value="Unassembled WGS sequence"/>
</dbReference>
<dbReference type="RefSeq" id="WP_034832567.1">
    <property type="nucleotide sequence ID" value="NZ_JANX01000034.1"/>
</dbReference>
<dbReference type="OrthoDB" id="7352421at2"/>
<dbReference type="GO" id="GO:0016646">
    <property type="term" value="F:oxidoreductase activity, acting on the CH-NH group of donors, NAD or NADP as acceptor"/>
    <property type="evidence" value="ECO:0007669"/>
    <property type="project" value="TreeGrafter"/>
</dbReference>
<dbReference type="InterPro" id="IPR016040">
    <property type="entry name" value="NAD(P)-bd_dom"/>
</dbReference>
<name>A0A0A0DBF7_9PROT</name>
<gene>
    <name evidence="2" type="ORF">P409_05105</name>
</gene>
<evidence type="ECO:0000259" key="1">
    <source>
        <dbReference type="Pfam" id="PF13460"/>
    </source>
</evidence>
<feature type="domain" description="NAD(P)-binding" evidence="1">
    <location>
        <begin position="8"/>
        <end position="193"/>
    </location>
</feature>
<evidence type="ECO:0000313" key="3">
    <source>
        <dbReference type="Proteomes" id="UP000029995"/>
    </source>
</evidence>
<dbReference type="PANTHER" id="PTHR43355">
    <property type="entry name" value="FLAVIN REDUCTASE (NADPH)"/>
    <property type="match status" value="1"/>
</dbReference>
<sequence length="204" mass="21594">MAKLALIGASGNVGLKILAEALSRGHQVTGIVRNPEKLPQHPALTAVRGDVFDAEGLAKLLAGHDAVISSVHYTASDPALLLRAVKASGVKRYLVVGGAGSLEVAPGVQLVDTPDFPALYKEEASKGRDYLNLLRGETGLDWTFLSPSAVIAPGERTGKFRLGGDQLLVGADGQSRISQEDYAVALIDELEKPAHSRRRFTVGY</sequence>
<dbReference type="PANTHER" id="PTHR43355:SF2">
    <property type="entry name" value="FLAVIN REDUCTASE (NADPH)"/>
    <property type="match status" value="1"/>
</dbReference>
<proteinExistence type="predicted"/>
<dbReference type="InterPro" id="IPR051606">
    <property type="entry name" value="Polyketide_Oxido-like"/>
</dbReference>
<dbReference type="SUPFAM" id="SSF51735">
    <property type="entry name" value="NAD(P)-binding Rossmann-fold domains"/>
    <property type="match status" value="1"/>
</dbReference>
<evidence type="ECO:0000313" key="2">
    <source>
        <dbReference type="EMBL" id="KGM35335.1"/>
    </source>
</evidence>
<organism evidence="2 3">
    <name type="scientific">Inquilinus limosus MP06</name>
    <dbReference type="NCBI Taxonomy" id="1398085"/>
    <lineage>
        <taxon>Bacteria</taxon>
        <taxon>Pseudomonadati</taxon>
        <taxon>Pseudomonadota</taxon>
        <taxon>Alphaproteobacteria</taxon>
        <taxon>Rhodospirillales</taxon>
        <taxon>Rhodospirillaceae</taxon>
        <taxon>Inquilinus</taxon>
    </lineage>
</organism>
<comment type="caution">
    <text evidence="2">The sequence shown here is derived from an EMBL/GenBank/DDBJ whole genome shotgun (WGS) entry which is preliminary data.</text>
</comment>
<dbReference type="Pfam" id="PF13460">
    <property type="entry name" value="NAD_binding_10"/>
    <property type="match status" value="1"/>
</dbReference>